<name>A0A381NMG4_9ZZZZ</name>
<gene>
    <name evidence="2" type="ORF">METZ01_LOCUS8393</name>
</gene>
<feature type="domain" description="Flavodoxin-like" evidence="1">
    <location>
        <begin position="5"/>
        <end position="137"/>
    </location>
</feature>
<accession>A0A381NMG4</accession>
<dbReference type="AlphaFoldDB" id="A0A381NMG4"/>
<proteinExistence type="predicted"/>
<dbReference type="PROSITE" id="PS50902">
    <property type="entry name" value="FLAVODOXIN_LIKE"/>
    <property type="match status" value="1"/>
</dbReference>
<feature type="non-terminal residue" evidence="2">
    <location>
        <position position="1"/>
    </location>
</feature>
<dbReference type="EMBL" id="UINC01000446">
    <property type="protein sequence ID" value="SUZ55539.1"/>
    <property type="molecule type" value="Genomic_DNA"/>
</dbReference>
<dbReference type="InterPro" id="IPR029039">
    <property type="entry name" value="Flavoprotein-like_sf"/>
</dbReference>
<evidence type="ECO:0000259" key="1">
    <source>
        <dbReference type="PROSITE" id="PS50902"/>
    </source>
</evidence>
<dbReference type="Pfam" id="PF12641">
    <property type="entry name" value="Flavodoxin_3"/>
    <property type="match status" value="1"/>
</dbReference>
<organism evidence="2">
    <name type="scientific">marine metagenome</name>
    <dbReference type="NCBI Taxonomy" id="408172"/>
    <lineage>
        <taxon>unclassified sequences</taxon>
        <taxon>metagenomes</taxon>
        <taxon>ecological metagenomes</taxon>
    </lineage>
</organism>
<protein>
    <recommendedName>
        <fullName evidence="1">Flavodoxin-like domain-containing protein</fullName>
    </recommendedName>
</protein>
<dbReference type="GO" id="GO:0010181">
    <property type="term" value="F:FMN binding"/>
    <property type="evidence" value="ECO:0007669"/>
    <property type="project" value="InterPro"/>
</dbReference>
<sequence length="144" mass="14971">VAVNVVVIHQSRTGNTRRAAELIGGAVAATGATVAVRPVTNLDYKELARADLVFVGTWVDGLILFGHRPGDAGKVTQIPRLWDKKVVAFMTHAVNPGNAADKLAALLTGHGAEVVAARSLNRRRLDDEAPAFAAEALAAVSAGS</sequence>
<dbReference type="SUPFAM" id="SSF52218">
    <property type="entry name" value="Flavoproteins"/>
    <property type="match status" value="1"/>
</dbReference>
<reference evidence="2" key="1">
    <citation type="submission" date="2018-05" db="EMBL/GenBank/DDBJ databases">
        <authorList>
            <person name="Lanie J.A."/>
            <person name="Ng W.-L."/>
            <person name="Kazmierczak K.M."/>
            <person name="Andrzejewski T.M."/>
            <person name="Davidsen T.M."/>
            <person name="Wayne K.J."/>
            <person name="Tettelin H."/>
            <person name="Glass J.I."/>
            <person name="Rusch D."/>
            <person name="Podicherti R."/>
            <person name="Tsui H.-C.T."/>
            <person name="Winkler M.E."/>
        </authorList>
    </citation>
    <scope>NUCLEOTIDE SEQUENCE</scope>
</reference>
<dbReference type="Gene3D" id="3.40.50.360">
    <property type="match status" value="1"/>
</dbReference>
<dbReference type="InterPro" id="IPR008254">
    <property type="entry name" value="Flavodoxin/NO_synth"/>
</dbReference>
<evidence type="ECO:0000313" key="2">
    <source>
        <dbReference type="EMBL" id="SUZ55539.1"/>
    </source>
</evidence>